<protein>
    <submittedName>
        <fullName evidence="1">Uncharacterized protein</fullName>
    </submittedName>
</protein>
<dbReference type="Gene3D" id="2.30.40.10">
    <property type="entry name" value="Urease, subunit C, domain 1"/>
    <property type="match status" value="1"/>
</dbReference>
<accession>X1T640</accession>
<sequence>MLLEENPLEDISNTRGIAGVMIKGQYFSEEDIQNELDNISQHYTSIK</sequence>
<gene>
    <name evidence="1" type="ORF">S12H4_19978</name>
</gene>
<organism evidence="1">
    <name type="scientific">marine sediment metagenome</name>
    <dbReference type="NCBI Taxonomy" id="412755"/>
    <lineage>
        <taxon>unclassified sequences</taxon>
        <taxon>metagenomes</taxon>
        <taxon>ecological metagenomes</taxon>
    </lineage>
</organism>
<dbReference type="SUPFAM" id="SSF51338">
    <property type="entry name" value="Composite domain of metallo-dependent hydrolases"/>
    <property type="match status" value="1"/>
</dbReference>
<evidence type="ECO:0000313" key="1">
    <source>
        <dbReference type="EMBL" id="GAI86866.1"/>
    </source>
</evidence>
<dbReference type="EMBL" id="BARW01010060">
    <property type="protein sequence ID" value="GAI86866.1"/>
    <property type="molecule type" value="Genomic_DNA"/>
</dbReference>
<proteinExistence type="predicted"/>
<reference evidence="1" key="1">
    <citation type="journal article" date="2014" name="Front. Microbiol.">
        <title>High frequency of phylogenetically diverse reductive dehalogenase-homologous genes in deep subseafloor sedimentary metagenomes.</title>
        <authorList>
            <person name="Kawai M."/>
            <person name="Futagami T."/>
            <person name="Toyoda A."/>
            <person name="Takaki Y."/>
            <person name="Nishi S."/>
            <person name="Hori S."/>
            <person name="Arai W."/>
            <person name="Tsubouchi T."/>
            <person name="Morono Y."/>
            <person name="Uchiyama I."/>
            <person name="Ito T."/>
            <person name="Fujiyama A."/>
            <person name="Inagaki F."/>
            <person name="Takami H."/>
        </authorList>
    </citation>
    <scope>NUCLEOTIDE SEQUENCE</scope>
    <source>
        <strain evidence="1">Expedition CK06-06</strain>
    </source>
</reference>
<dbReference type="AlphaFoldDB" id="X1T640"/>
<dbReference type="GO" id="GO:0016810">
    <property type="term" value="F:hydrolase activity, acting on carbon-nitrogen (but not peptide) bonds"/>
    <property type="evidence" value="ECO:0007669"/>
    <property type="project" value="InterPro"/>
</dbReference>
<dbReference type="InterPro" id="IPR011059">
    <property type="entry name" value="Metal-dep_hydrolase_composite"/>
</dbReference>
<comment type="caution">
    <text evidence="1">The sequence shown here is derived from an EMBL/GenBank/DDBJ whole genome shotgun (WGS) entry which is preliminary data.</text>
</comment>
<name>X1T640_9ZZZZ</name>